<protein>
    <submittedName>
        <fullName evidence="2">Uncharacterized protein</fullName>
    </submittedName>
</protein>
<sequence>MSSSSLSPLALKASRGPKKESTSLVSSCSTTTTKSTKTSSTSIKGKKQRKKQKQKSVSAGADDQVYWDPPQQSQIVRSIDQLRLHSPTNHGSTGALTKTRESTDTAAHPAHPPLRTPSRMDEPRTIASVIPETGKTNPTEPDPPAGGHHDVAKEDVRKRKRTNSTTTTTTTTTTTMDQARSSPSSSSSSRPASRSHHQHTPPSKNTPILCQWNLRETGRLMSKFMAQKNAIPEPKYLVPVPKKPRSRSSNPKKSSKKASLANRFRHRLPAASSSKPSSSKPARSS</sequence>
<dbReference type="AlphaFoldDB" id="A0A5B0RT18"/>
<evidence type="ECO:0000256" key="1">
    <source>
        <dbReference type="SAM" id="MobiDB-lite"/>
    </source>
</evidence>
<feature type="region of interest" description="Disordered" evidence="1">
    <location>
        <begin position="223"/>
        <end position="285"/>
    </location>
</feature>
<feature type="compositionally biased region" description="Polar residues" evidence="1">
    <location>
        <begin position="86"/>
        <end position="96"/>
    </location>
</feature>
<feature type="compositionally biased region" description="Low complexity" evidence="1">
    <location>
        <begin position="1"/>
        <end position="14"/>
    </location>
</feature>
<feature type="compositionally biased region" description="Low complexity" evidence="1">
    <location>
        <begin position="22"/>
        <end position="43"/>
    </location>
</feature>
<feature type="compositionally biased region" description="Basic residues" evidence="1">
    <location>
        <begin position="44"/>
        <end position="54"/>
    </location>
</feature>
<evidence type="ECO:0000313" key="2">
    <source>
        <dbReference type="EMBL" id="KAA1128468.1"/>
    </source>
</evidence>
<feature type="compositionally biased region" description="Low complexity" evidence="1">
    <location>
        <begin position="247"/>
        <end position="262"/>
    </location>
</feature>
<feature type="compositionally biased region" description="Low complexity" evidence="1">
    <location>
        <begin position="269"/>
        <end position="285"/>
    </location>
</feature>
<name>A0A5B0RT18_PUCGR</name>
<feature type="compositionally biased region" description="Basic and acidic residues" evidence="1">
    <location>
        <begin position="147"/>
        <end position="157"/>
    </location>
</feature>
<feature type="region of interest" description="Disordered" evidence="1">
    <location>
        <begin position="1"/>
        <end position="211"/>
    </location>
</feature>
<accession>A0A5B0RT18</accession>
<evidence type="ECO:0000313" key="3">
    <source>
        <dbReference type="Proteomes" id="UP000325313"/>
    </source>
</evidence>
<reference evidence="2 3" key="1">
    <citation type="submission" date="2019-05" db="EMBL/GenBank/DDBJ databases">
        <title>Emergence of the Ug99 lineage of the wheat stem rust pathogen through somatic hybridization.</title>
        <authorList>
            <person name="Li F."/>
            <person name="Upadhyaya N.M."/>
            <person name="Sperschneider J."/>
            <person name="Matny O."/>
            <person name="Nguyen-Phuc H."/>
            <person name="Mago R."/>
            <person name="Raley C."/>
            <person name="Miller M.E."/>
            <person name="Silverstein K.A.T."/>
            <person name="Henningsen E."/>
            <person name="Hirsch C.D."/>
            <person name="Visser B."/>
            <person name="Pretorius Z.A."/>
            <person name="Steffenson B.J."/>
            <person name="Schwessinger B."/>
            <person name="Dodds P.N."/>
            <person name="Figueroa M."/>
        </authorList>
    </citation>
    <scope>NUCLEOTIDE SEQUENCE [LARGE SCALE GENOMIC DNA]</scope>
    <source>
        <strain evidence="2 3">Ug99</strain>
    </source>
</reference>
<proteinExistence type="predicted"/>
<comment type="caution">
    <text evidence="2">The sequence shown here is derived from an EMBL/GenBank/DDBJ whole genome shotgun (WGS) entry which is preliminary data.</text>
</comment>
<gene>
    <name evidence="2" type="ORF">PGTUg99_011470</name>
</gene>
<organism evidence="2 3">
    <name type="scientific">Puccinia graminis f. sp. tritici</name>
    <dbReference type="NCBI Taxonomy" id="56615"/>
    <lineage>
        <taxon>Eukaryota</taxon>
        <taxon>Fungi</taxon>
        <taxon>Dikarya</taxon>
        <taxon>Basidiomycota</taxon>
        <taxon>Pucciniomycotina</taxon>
        <taxon>Pucciniomycetes</taxon>
        <taxon>Pucciniales</taxon>
        <taxon>Pucciniaceae</taxon>
        <taxon>Puccinia</taxon>
    </lineage>
</organism>
<feature type="compositionally biased region" description="Low complexity" evidence="1">
    <location>
        <begin position="165"/>
        <end position="192"/>
    </location>
</feature>
<dbReference type="EMBL" id="VDEP01000141">
    <property type="protein sequence ID" value="KAA1128468.1"/>
    <property type="molecule type" value="Genomic_DNA"/>
</dbReference>
<dbReference type="Proteomes" id="UP000325313">
    <property type="component" value="Unassembled WGS sequence"/>
</dbReference>